<evidence type="ECO:0000259" key="2">
    <source>
        <dbReference type="Pfam" id="PF24514"/>
    </source>
</evidence>
<proteinExistence type="predicted"/>
<feature type="domain" description="SpaA-like prealbumin fold" evidence="2">
    <location>
        <begin position="274"/>
        <end position="382"/>
    </location>
</feature>
<dbReference type="Pfam" id="PF24514">
    <property type="entry name" value="SpaA_4"/>
    <property type="match status" value="2"/>
</dbReference>
<evidence type="ECO:0000256" key="1">
    <source>
        <dbReference type="SAM" id="MobiDB-lite"/>
    </source>
</evidence>
<dbReference type="AlphaFoldDB" id="A0A4P7SK67"/>
<dbReference type="EMBL" id="CP039291">
    <property type="protein sequence ID" value="QCB92923.1"/>
    <property type="molecule type" value="Genomic_DNA"/>
</dbReference>
<feature type="region of interest" description="Disordered" evidence="1">
    <location>
        <begin position="294"/>
        <end position="313"/>
    </location>
</feature>
<name>A0A4P7SK67_9CELL</name>
<sequence>MQQDTTGARRSTRRVSALVAVGMLLGVVLAPVAQTATAAPASAAPVALPAVSAQLQNHRGTTAGGAADGSTAQNCIRFQPASGQWSATEALAAHGGESSFFGMLSCPTNLSTTSQSAIGLAPNQAAPETGTTFLLGSFRHYNNPINAQAEYFRGTLNLRLGTSAAFVSSSYVLRETPNSANPAGNVANNDTVTFTDLVRSSEVQVNGMTYRLTVRGFTTAGTGNAQCTRVPTSGFSDVVSTVEQTTTVACLWARLDQVRPVTVVKEALAAGDAPATVPGFTFTASEGTATQSATLTPAGTTAPTNTASVQAGNRTPTAAPVTITEGAAPAGWELTGIVCRDGSGSTLTTGVATSGRTVVLGSVPDATTVAALPIVCTFTNTYVAPTVLTLVSQTVPDGRTAPQGTAGWTFTVDAVAGPLTTAGAAGSAATTVAVPAATRVVRVTETVQAGYVVDLVTCTGTDGSSVTVSANPVDLTVRRGRSYTCTVVNLRPGVQVVKEAFLATDTAFTSPVPAGRQLVAGTAVVWRYTVRNTGQTRLTGLVLRDSWSATGPGVPTTSGATTITCPGLTPATTVTIPSLASGASIACTAPGVL</sequence>
<feature type="domain" description="SpaA-like prealbumin fold" evidence="2">
    <location>
        <begin position="402"/>
        <end position="490"/>
    </location>
</feature>
<accession>A0A4P7SK67</accession>
<dbReference type="InterPro" id="IPR047995">
    <property type="entry name" value="Choice_anch_K"/>
</dbReference>
<dbReference type="InterPro" id="IPR055371">
    <property type="entry name" value="SpaA_PFL_dom_4"/>
</dbReference>
<dbReference type="KEGG" id="celz:E5225_04480"/>
<keyword evidence="4" id="KW-1185">Reference proteome</keyword>
<dbReference type="RefSeq" id="WP_135973029.1">
    <property type="nucleotide sequence ID" value="NZ_CP039291.1"/>
</dbReference>
<evidence type="ECO:0000313" key="4">
    <source>
        <dbReference type="Proteomes" id="UP000296469"/>
    </source>
</evidence>
<reference evidence="3 4" key="1">
    <citation type="submission" date="2019-04" db="EMBL/GenBank/DDBJ databases">
        <title>Isolation and identification of Cellulomonas shaoxiangyii sp. Nov. isolated from feces of the Tibetan antelopes (Pantholops hodgsonii) in the Qinghai-Tibet plateau of China.</title>
        <authorList>
            <person name="Tian Z."/>
        </authorList>
    </citation>
    <scope>NUCLEOTIDE SEQUENCE [LARGE SCALE GENOMIC DNA]</scope>
    <source>
        <strain evidence="3 4">Z28</strain>
    </source>
</reference>
<protein>
    <recommendedName>
        <fullName evidence="2">SpaA-like prealbumin fold domain-containing protein</fullName>
    </recommendedName>
</protein>
<gene>
    <name evidence="3" type="ORF">E5225_04480</name>
</gene>
<evidence type="ECO:0000313" key="3">
    <source>
        <dbReference type="EMBL" id="QCB92923.1"/>
    </source>
</evidence>
<dbReference type="Proteomes" id="UP000296469">
    <property type="component" value="Chromosome"/>
</dbReference>
<feature type="compositionally biased region" description="Low complexity" evidence="1">
    <location>
        <begin position="294"/>
        <end position="307"/>
    </location>
</feature>
<dbReference type="OrthoDB" id="134475at2"/>
<dbReference type="NCBIfam" id="NF038131">
    <property type="entry name" value="choice_anch_K"/>
    <property type="match status" value="1"/>
</dbReference>
<organism evidence="3 4">
    <name type="scientific">Cellulomonas shaoxiangyii</name>
    <dbReference type="NCBI Taxonomy" id="2566013"/>
    <lineage>
        <taxon>Bacteria</taxon>
        <taxon>Bacillati</taxon>
        <taxon>Actinomycetota</taxon>
        <taxon>Actinomycetes</taxon>
        <taxon>Micrococcales</taxon>
        <taxon>Cellulomonadaceae</taxon>
        <taxon>Cellulomonas</taxon>
    </lineage>
</organism>